<dbReference type="RefSeq" id="WP_141624516.1">
    <property type="nucleotide sequence ID" value="NZ_CP041242.1"/>
</dbReference>
<dbReference type="GO" id="GO:0016747">
    <property type="term" value="F:acyltransferase activity, transferring groups other than amino-acyl groups"/>
    <property type="evidence" value="ECO:0007669"/>
    <property type="project" value="InterPro"/>
</dbReference>
<evidence type="ECO:0000313" key="5">
    <source>
        <dbReference type="Proteomes" id="UP000317199"/>
    </source>
</evidence>
<dbReference type="EMBL" id="CP041242">
    <property type="protein sequence ID" value="QDH71184.1"/>
    <property type="molecule type" value="Genomic_DNA"/>
</dbReference>
<evidence type="ECO:0000313" key="4">
    <source>
        <dbReference type="EMBL" id="QDH71184.1"/>
    </source>
</evidence>
<keyword evidence="2" id="KW-0012">Acyltransferase</keyword>
<keyword evidence="1 4" id="KW-0808">Transferase</keyword>
<gene>
    <name evidence="4" type="ORF">FKV23_14620</name>
</gene>
<evidence type="ECO:0000256" key="1">
    <source>
        <dbReference type="ARBA" id="ARBA00022679"/>
    </source>
</evidence>
<dbReference type="Gene3D" id="3.40.630.30">
    <property type="match status" value="1"/>
</dbReference>
<proteinExistence type="predicted"/>
<dbReference type="SUPFAM" id="SSF55729">
    <property type="entry name" value="Acyl-CoA N-acyltransferases (Nat)"/>
    <property type="match status" value="1"/>
</dbReference>
<dbReference type="KEGG" id="lyj:FKV23_14620"/>
<dbReference type="InterPro" id="IPR000182">
    <property type="entry name" value="GNAT_dom"/>
</dbReference>
<organism evidence="4 5">
    <name type="scientific">Marilutibacter alkalisoli</name>
    <dbReference type="NCBI Taxonomy" id="2591633"/>
    <lineage>
        <taxon>Bacteria</taxon>
        <taxon>Pseudomonadati</taxon>
        <taxon>Pseudomonadota</taxon>
        <taxon>Gammaproteobacteria</taxon>
        <taxon>Lysobacterales</taxon>
        <taxon>Lysobacteraceae</taxon>
        <taxon>Marilutibacter</taxon>
    </lineage>
</organism>
<evidence type="ECO:0000256" key="2">
    <source>
        <dbReference type="ARBA" id="ARBA00023315"/>
    </source>
</evidence>
<dbReference type="Proteomes" id="UP000317199">
    <property type="component" value="Chromosome"/>
</dbReference>
<evidence type="ECO:0000259" key="3">
    <source>
        <dbReference type="PROSITE" id="PS51186"/>
    </source>
</evidence>
<dbReference type="Pfam" id="PF00583">
    <property type="entry name" value="Acetyltransf_1"/>
    <property type="match status" value="1"/>
</dbReference>
<dbReference type="InterPro" id="IPR050832">
    <property type="entry name" value="Bact_Acetyltransf"/>
</dbReference>
<name>A0A514BUV4_9GAMM</name>
<dbReference type="InterPro" id="IPR016181">
    <property type="entry name" value="Acyl_CoA_acyltransferase"/>
</dbReference>
<dbReference type="OrthoDB" id="6963588at2"/>
<reference evidence="4 5" key="1">
    <citation type="submission" date="2019-06" db="EMBL/GenBank/DDBJ databases">
        <title>Lysobacter alkalisoli sp. nov. isolated from saline-alkali soil.</title>
        <authorList>
            <person name="Sun J.-Q."/>
            <person name="Xu L."/>
        </authorList>
    </citation>
    <scope>NUCLEOTIDE SEQUENCE [LARGE SCALE GENOMIC DNA]</scope>
    <source>
        <strain evidence="4 5">SJ-36</strain>
    </source>
</reference>
<dbReference type="PROSITE" id="PS51186">
    <property type="entry name" value="GNAT"/>
    <property type="match status" value="1"/>
</dbReference>
<dbReference type="PANTHER" id="PTHR43877">
    <property type="entry name" value="AMINOALKYLPHOSPHONATE N-ACETYLTRANSFERASE-RELATED-RELATED"/>
    <property type="match status" value="1"/>
</dbReference>
<accession>A0A514BUV4</accession>
<dbReference type="AlphaFoldDB" id="A0A514BUV4"/>
<sequence>MHSCEAGDPAGLAIRDGTPDDIGALQALILEHGPNRWNHLPVDEVRTHVAGIADDRTGAVVTEAGSAIVAVVTYEATDAFERYQPSARAGVAQGHVCEAVVHRDHVGRGIGARLLRAAVARLQALGCVDIYIERHEQNAASAGMMRKAGFIVVDSFADPARRAHGSGRTTVCRMQCAC</sequence>
<keyword evidence="5" id="KW-1185">Reference proteome</keyword>
<feature type="domain" description="N-acetyltransferase" evidence="3">
    <location>
        <begin position="12"/>
        <end position="178"/>
    </location>
</feature>
<protein>
    <submittedName>
        <fullName evidence="4">GNAT family N-acetyltransferase</fullName>
    </submittedName>
</protein>
<dbReference type="CDD" id="cd04301">
    <property type="entry name" value="NAT_SF"/>
    <property type="match status" value="1"/>
</dbReference>